<keyword evidence="9" id="KW-1185">Reference proteome</keyword>
<dbReference type="InterPro" id="IPR025705">
    <property type="entry name" value="Beta_hexosaminidase_sua/sub"/>
</dbReference>
<evidence type="ECO:0000256" key="1">
    <source>
        <dbReference type="ARBA" id="ARBA00001231"/>
    </source>
</evidence>
<accession>A0A9E7GK91</accession>
<evidence type="ECO:0000256" key="5">
    <source>
        <dbReference type="PIRSR" id="PIRSR625705-1"/>
    </source>
</evidence>
<dbReference type="GO" id="GO:0005975">
    <property type="term" value="P:carbohydrate metabolic process"/>
    <property type="evidence" value="ECO:0007669"/>
    <property type="project" value="InterPro"/>
</dbReference>
<comment type="similarity">
    <text evidence="2">Belongs to the glycosyl hydrolase 20 family.</text>
</comment>
<protein>
    <recommendedName>
        <fullName evidence="3">beta-N-acetylhexosaminidase</fullName>
        <ecNumber evidence="3">3.2.1.52</ecNumber>
    </recommendedName>
</protein>
<dbReference type="Gene3D" id="3.20.20.80">
    <property type="entry name" value="Glycosidases"/>
    <property type="match status" value="1"/>
</dbReference>
<dbReference type="Pfam" id="PF00728">
    <property type="entry name" value="Glyco_hydro_20"/>
    <property type="match status" value="1"/>
</dbReference>
<feature type="domain" description="Glycoside hydrolase family 20 catalytic" evidence="7">
    <location>
        <begin position="208"/>
        <end position="369"/>
    </location>
</feature>
<evidence type="ECO:0000256" key="6">
    <source>
        <dbReference type="SAM" id="SignalP"/>
    </source>
</evidence>
<dbReference type="EC" id="3.2.1.52" evidence="3"/>
<dbReference type="EMBL" id="CP097508">
    <property type="protein sequence ID" value="URE13554.1"/>
    <property type="molecule type" value="Genomic_DNA"/>
</dbReference>
<organism evidence="8 9">
    <name type="scientific">Musa troglodytarum</name>
    <name type="common">fe'i banana</name>
    <dbReference type="NCBI Taxonomy" id="320322"/>
    <lineage>
        <taxon>Eukaryota</taxon>
        <taxon>Viridiplantae</taxon>
        <taxon>Streptophyta</taxon>
        <taxon>Embryophyta</taxon>
        <taxon>Tracheophyta</taxon>
        <taxon>Spermatophyta</taxon>
        <taxon>Magnoliopsida</taxon>
        <taxon>Liliopsida</taxon>
        <taxon>Zingiberales</taxon>
        <taxon>Musaceae</taxon>
        <taxon>Musa</taxon>
    </lineage>
</organism>
<keyword evidence="6" id="KW-0732">Signal</keyword>
<dbReference type="AlphaFoldDB" id="A0A9E7GK91"/>
<feature type="chain" id="PRO_5039024051" description="beta-N-acetylhexosaminidase" evidence="6">
    <location>
        <begin position="29"/>
        <end position="388"/>
    </location>
</feature>
<feature type="active site" description="Proton donor" evidence="5">
    <location>
        <position position="348"/>
    </location>
</feature>
<evidence type="ECO:0000256" key="2">
    <source>
        <dbReference type="ARBA" id="ARBA00006285"/>
    </source>
</evidence>
<dbReference type="GO" id="GO:0004563">
    <property type="term" value="F:beta-N-acetylhexosaminidase activity"/>
    <property type="evidence" value="ECO:0007669"/>
    <property type="project" value="UniProtKB-EC"/>
</dbReference>
<dbReference type="PRINTS" id="PR00738">
    <property type="entry name" value="GLHYDRLASE20"/>
</dbReference>
<dbReference type="InterPro" id="IPR015883">
    <property type="entry name" value="Glyco_hydro_20_cat"/>
</dbReference>
<name>A0A9E7GK91_9LILI</name>
<comment type="catalytic activity">
    <reaction evidence="1">
        <text>Hydrolysis of terminal non-reducing N-acetyl-D-hexosamine residues in N-acetyl-beta-D-hexosaminides.</text>
        <dbReference type="EC" id="3.2.1.52"/>
    </reaction>
</comment>
<dbReference type="Proteomes" id="UP001055439">
    <property type="component" value="Chromosome 6"/>
</dbReference>
<sequence>MPLAVGSWAREVLLCVGFLAWLFVLAFGGEHDGVNIWPMPKLASHGLQTLFLSKDFVLSTQGSKYGDGSGLLKAAFDRMIDVVEVNHIVDGRTPTSSVLAGLNGDLVTTRSVFLILQLNFGIDESYKLDVPAAGKHAYARIEFQWDWHKLFTEHFMLCRLSANCVILISIRELLNYSWLLYFRSIKLPTSVTSDCKKDLSLPATVYDADTSRHYLPLPIIKGVIDSMAYSKLNVLHWHIVDKQSFPLEIPSYPRLWSGAYSYSERYTKADALEIVQYAERRGVNVLAEIDVPGHARSWGVGYPDLWPSAECQEPLDVSKEFTFKVIDGILSDFTKVFKFRFVHLGGDEVNTSCWTNTPHISEWYVSLQTQISTFIEFIHDIDHSFFYL</sequence>
<gene>
    <name evidence="8" type="ORF">MUK42_30960</name>
</gene>
<dbReference type="SUPFAM" id="SSF55545">
    <property type="entry name" value="beta-N-acetylhexosaminidase-like domain"/>
    <property type="match status" value="1"/>
</dbReference>
<reference evidence="8" key="1">
    <citation type="submission" date="2022-05" db="EMBL/GenBank/DDBJ databases">
        <title>The Musa troglodytarum L. genome provides insights into the mechanism of non-climacteric behaviour and enrichment of carotenoids.</title>
        <authorList>
            <person name="Wang J."/>
        </authorList>
    </citation>
    <scope>NUCLEOTIDE SEQUENCE</scope>
    <source>
        <tissue evidence="8">Leaf</tissue>
    </source>
</reference>
<dbReference type="InterPro" id="IPR017853">
    <property type="entry name" value="GH"/>
</dbReference>
<feature type="signal peptide" evidence="6">
    <location>
        <begin position="1"/>
        <end position="28"/>
    </location>
</feature>
<evidence type="ECO:0000313" key="9">
    <source>
        <dbReference type="Proteomes" id="UP001055439"/>
    </source>
</evidence>
<dbReference type="GO" id="GO:0030203">
    <property type="term" value="P:glycosaminoglycan metabolic process"/>
    <property type="evidence" value="ECO:0007669"/>
    <property type="project" value="TreeGrafter"/>
</dbReference>
<dbReference type="PANTHER" id="PTHR22600:SF21">
    <property type="entry name" value="BETA-HEXOSAMINIDASE A"/>
    <property type="match status" value="1"/>
</dbReference>
<dbReference type="OrthoDB" id="428480at2759"/>
<evidence type="ECO:0000256" key="3">
    <source>
        <dbReference type="ARBA" id="ARBA00012663"/>
    </source>
</evidence>
<dbReference type="GO" id="GO:0016020">
    <property type="term" value="C:membrane"/>
    <property type="evidence" value="ECO:0007669"/>
    <property type="project" value="TreeGrafter"/>
</dbReference>
<evidence type="ECO:0000259" key="7">
    <source>
        <dbReference type="Pfam" id="PF00728"/>
    </source>
</evidence>
<proteinExistence type="inferred from homology"/>
<evidence type="ECO:0000313" key="8">
    <source>
        <dbReference type="EMBL" id="URE13554.1"/>
    </source>
</evidence>
<keyword evidence="4" id="KW-0378">Hydrolase</keyword>
<dbReference type="Gene3D" id="3.30.379.10">
    <property type="entry name" value="Chitobiase/beta-hexosaminidase domain 2-like"/>
    <property type="match status" value="1"/>
</dbReference>
<evidence type="ECO:0000256" key="4">
    <source>
        <dbReference type="ARBA" id="ARBA00022801"/>
    </source>
</evidence>
<dbReference type="PANTHER" id="PTHR22600">
    <property type="entry name" value="BETA-HEXOSAMINIDASE"/>
    <property type="match status" value="1"/>
</dbReference>
<dbReference type="SUPFAM" id="SSF51445">
    <property type="entry name" value="(Trans)glycosidases"/>
    <property type="match status" value="1"/>
</dbReference>
<dbReference type="InterPro" id="IPR029018">
    <property type="entry name" value="Hex-like_dom2"/>
</dbReference>